<dbReference type="EMBL" id="X79522">
    <property type="protein sequence ID" value="CAA56058.1"/>
    <property type="molecule type" value="Genomic_DNA"/>
</dbReference>
<feature type="non-terminal residue" evidence="2">
    <location>
        <position position="80"/>
    </location>
</feature>
<feature type="non-terminal residue" evidence="2">
    <location>
        <position position="1"/>
    </location>
</feature>
<sequence>RKLKKGTASVAVASTVLGAGLAANQPEVKAAENTYDRWRRTEEARLYLVRLRSEHISTERYTLRQRQLSYDCFARLEHIR</sequence>
<dbReference type="NCBIfam" id="TIGR01168">
    <property type="entry name" value="YSIRK_signal"/>
    <property type="match status" value="1"/>
</dbReference>
<gene>
    <name evidence="2" type="primary">emm LG487</name>
</gene>
<dbReference type="InterPro" id="IPR005877">
    <property type="entry name" value="YSIRK_signal_dom"/>
</dbReference>
<dbReference type="AlphaFoldDB" id="Q55250"/>
<name>Q55250_STRSG</name>
<reference evidence="2" key="1">
    <citation type="journal article" date="1995" name="J. Clin. Microbiol.">
        <title>M or M-like protein gene polymorphisms in human group G streptococci.</title>
        <authorList>
            <person name="Schnitzler N."/>
            <person name="Podbielski A."/>
            <person name="Baumgarten G."/>
            <person name="Mignon M."/>
            <person name="Kaufhold A."/>
        </authorList>
    </citation>
    <scope>NUCLEOTIDE SEQUENCE</scope>
    <source>
        <strain evidence="2">487-Aachen</strain>
    </source>
</reference>
<keyword evidence="1" id="KW-0732">Signal</keyword>
<proteinExistence type="predicted"/>
<evidence type="ECO:0000256" key="1">
    <source>
        <dbReference type="ARBA" id="ARBA00022729"/>
    </source>
</evidence>
<evidence type="ECO:0000313" key="2">
    <source>
        <dbReference type="EMBL" id="CAA56058.1"/>
    </source>
</evidence>
<accession>Q55250</accession>
<organism evidence="2">
    <name type="scientific">Streptococcus sp. group G</name>
    <dbReference type="NCBI Taxonomy" id="1320"/>
    <lineage>
        <taxon>Bacteria</taxon>
        <taxon>Bacillati</taxon>
        <taxon>Bacillota</taxon>
        <taxon>Bacilli</taxon>
        <taxon>Lactobacillales</taxon>
        <taxon>Streptococcaceae</taxon>
        <taxon>Streptococcus</taxon>
    </lineage>
</organism>
<protein>
    <submittedName>
        <fullName evidence="2">M(-like) protein</fullName>
    </submittedName>
</protein>